<organism evidence="1 2">
    <name type="scientific">Nitritalea halalkaliphila LW7</name>
    <dbReference type="NCBI Taxonomy" id="1189621"/>
    <lineage>
        <taxon>Bacteria</taxon>
        <taxon>Pseudomonadati</taxon>
        <taxon>Bacteroidota</taxon>
        <taxon>Cytophagia</taxon>
        <taxon>Cytophagales</taxon>
        <taxon>Cyclobacteriaceae</taxon>
        <taxon>Nitritalea</taxon>
    </lineage>
</organism>
<sequence>MQLRAHLGLLEPEKYAEYQQAQVSTAAYALSGAFSFYPNELLNSLLEASFALDTLTLSYQADSKKEGFALEARLPELGFGDFTVEGFRFKVAGDSAGLALETGIAGFNGGAFKIGETIFGLTAKAGDLRQSLAVFQEQEKFMAIGSELYLRPIR</sequence>
<reference evidence="1 2" key="1">
    <citation type="submission" date="2012-05" db="EMBL/GenBank/DDBJ databases">
        <title>Genome sequence of Nitritalea halalkaliphila LW7.</title>
        <authorList>
            <person name="Jangir P.K."/>
            <person name="Singh A."/>
            <person name="Shivaji S."/>
            <person name="Sharma R."/>
        </authorList>
    </citation>
    <scope>NUCLEOTIDE SEQUENCE [LARGE SCALE GENOMIC DNA]</scope>
    <source>
        <strain evidence="1 2">LW7</strain>
    </source>
</reference>
<keyword evidence="2" id="KW-1185">Reference proteome</keyword>
<dbReference type="AlphaFoldDB" id="I5C8B4"/>
<dbReference type="EMBL" id="AJYA01000009">
    <property type="protein sequence ID" value="EIM78066.1"/>
    <property type="molecule type" value="Genomic_DNA"/>
</dbReference>
<name>I5C8B4_9BACT</name>
<dbReference type="Proteomes" id="UP000005551">
    <property type="component" value="Unassembled WGS sequence"/>
</dbReference>
<evidence type="ECO:0000313" key="1">
    <source>
        <dbReference type="EMBL" id="EIM78066.1"/>
    </source>
</evidence>
<accession>I5C8B4</accession>
<protein>
    <submittedName>
        <fullName evidence="1">Uncharacterized protein</fullName>
    </submittedName>
</protein>
<proteinExistence type="predicted"/>
<dbReference type="RefSeq" id="WP_009053709.1">
    <property type="nucleotide sequence ID" value="NZ_AJYA01000009.1"/>
</dbReference>
<comment type="caution">
    <text evidence="1">The sequence shown here is derived from an EMBL/GenBank/DDBJ whole genome shotgun (WGS) entry which is preliminary data.</text>
</comment>
<gene>
    <name evidence="1" type="ORF">A3SI_04592</name>
</gene>
<evidence type="ECO:0000313" key="2">
    <source>
        <dbReference type="Proteomes" id="UP000005551"/>
    </source>
</evidence>